<dbReference type="InterPro" id="IPR019155">
    <property type="entry name" value="CLEC16A/TT9_N"/>
</dbReference>
<name>A0A9W5TCH2_BABOV</name>
<dbReference type="AlphaFoldDB" id="A0A9W5TCH2"/>
<evidence type="ECO:0000259" key="3">
    <source>
        <dbReference type="Pfam" id="PF09758"/>
    </source>
</evidence>
<feature type="domain" description="FPL" evidence="3">
    <location>
        <begin position="47"/>
        <end position="195"/>
    </location>
</feature>
<dbReference type="OrthoDB" id="365030at2759"/>
<dbReference type="GO" id="GO:0006914">
    <property type="term" value="P:autophagy"/>
    <property type="evidence" value="ECO:0007669"/>
    <property type="project" value="UniProtKB-KW"/>
</dbReference>
<feature type="compositionally biased region" description="Low complexity" evidence="2">
    <location>
        <begin position="697"/>
        <end position="736"/>
    </location>
</feature>
<gene>
    <name evidence="4" type="ORF">BaOVIS_023690</name>
</gene>
<feature type="compositionally biased region" description="Polar residues" evidence="2">
    <location>
        <begin position="459"/>
        <end position="468"/>
    </location>
</feature>
<feature type="compositionally biased region" description="Polar residues" evidence="2">
    <location>
        <begin position="439"/>
        <end position="448"/>
    </location>
</feature>
<dbReference type="Pfam" id="PF09758">
    <property type="entry name" value="FPL"/>
    <property type="match status" value="1"/>
</dbReference>
<evidence type="ECO:0000313" key="4">
    <source>
        <dbReference type="EMBL" id="GFE54965.1"/>
    </source>
</evidence>
<dbReference type="GO" id="GO:0005794">
    <property type="term" value="C:Golgi apparatus"/>
    <property type="evidence" value="ECO:0007669"/>
    <property type="project" value="TreeGrafter"/>
</dbReference>
<dbReference type="GO" id="GO:0016197">
    <property type="term" value="P:endosomal transport"/>
    <property type="evidence" value="ECO:0007669"/>
    <property type="project" value="TreeGrafter"/>
</dbReference>
<dbReference type="PANTHER" id="PTHR21481">
    <property type="entry name" value="PROTEIN CLEC16A"/>
    <property type="match status" value="1"/>
</dbReference>
<dbReference type="GO" id="GO:0005770">
    <property type="term" value="C:late endosome"/>
    <property type="evidence" value="ECO:0007669"/>
    <property type="project" value="TreeGrafter"/>
</dbReference>
<comment type="caution">
    <text evidence="4">The sequence shown here is derived from an EMBL/GenBank/DDBJ whole genome shotgun (WGS) entry which is preliminary data.</text>
</comment>
<proteinExistence type="predicted"/>
<feature type="region of interest" description="Disordered" evidence="2">
    <location>
        <begin position="697"/>
        <end position="752"/>
    </location>
</feature>
<dbReference type="GO" id="GO:0007034">
    <property type="term" value="P:vacuolar transport"/>
    <property type="evidence" value="ECO:0007669"/>
    <property type="project" value="TreeGrafter"/>
</dbReference>
<dbReference type="InterPro" id="IPR039272">
    <property type="entry name" value="CLEC16A/TT9"/>
</dbReference>
<protein>
    <recommendedName>
        <fullName evidence="3">FPL domain-containing protein</fullName>
    </recommendedName>
</protein>
<dbReference type="EMBL" id="BLIY01000017">
    <property type="protein sequence ID" value="GFE54965.1"/>
    <property type="molecule type" value="Genomic_DNA"/>
</dbReference>
<accession>A0A9W5TCH2</accession>
<keyword evidence="1" id="KW-0072">Autophagy</keyword>
<feature type="region of interest" description="Disordered" evidence="2">
    <location>
        <begin position="439"/>
        <end position="468"/>
    </location>
</feature>
<dbReference type="Proteomes" id="UP001057455">
    <property type="component" value="Unassembled WGS sequence"/>
</dbReference>
<dbReference type="SUPFAM" id="SSF48371">
    <property type="entry name" value="ARM repeat"/>
    <property type="match status" value="1"/>
</dbReference>
<dbReference type="PANTHER" id="PTHR21481:SF0">
    <property type="entry name" value="PROTEIN CLEC16A"/>
    <property type="match status" value="1"/>
</dbReference>
<dbReference type="InterPro" id="IPR016024">
    <property type="entry name" value="ARM-type_fold"/>
</dbReference>
<evidence type="ECO:0000256" key="2">
    <source>
        <dbReference type="SAM" id="MobiDB-lite"/>
    </source>
</evidence>
<sequence length="1022" mass="114510">MNDQGVAEPDRQDVGLAHLERLRTIHRNALNRQAATTASAVDVVDALKQLAELLIWGDKNDNDALFDYFCEENLMEFLTSELPNSPIKLVRIQLLQTMSMLVHNLGNEKMLYYVLSNNYMNTLITHPNIYTGGDVSSWTVSLLKTLSGVLNQTTIKFFYQEGNAAFPLLEEALKFLSSSDSMKRAHVMNIALNILRLNDPSVTRYVLEKSKILTQLALFLRYSWRRLNKHIKGAKLDAMGQTEAILITQCDDVFQFLMDIMDLGNTEISEALLEKMFNICFFPLLGSILRGLETAMALVDSVEVPEVTHHGIYRNAYQQLVIHTGLIGVYASNKSELFGGKASVVPMDTRASLREILSPREDGSPSETVSPRSVVDFQNLNIPAKLLANEMLPNVCYYLLVMHMASVRRLDVRRYLLLMTQCPFIPKVVLEQIYNCRSSRSDQGTNSTKDVEGDGSDTPGDTHTGFSTTDDFADGVHQAFAALKSWERHVYGKMSCHSPCHKSDAPGNTEYVLNVIMGEFLRLAICDLPNCDSRMSMLMALVHSIQNEFIKSAPNPESADDYPFEQYMAVPITSDGLHIVLQGMNSAARWLSAPSLRMPSLHLALCIVRNSADMVKRYYPRELALFVEEVRFHLEAGYSNLVMFIKGELEECTPHHVAIFYDEWLRIEAGTSRRVDILEYPQLLFDTLGSNGNGANVAGSKSGSLSGHTTINVTSKNTTTNTSGSNVTGHTTTTKSAPGYTSTTSDLGSTPGGTHTGITAEIDLEPSVVNTATSNRTSMGLWIFGNSQPSTPAETSKTEEAPRIRLNTHGMDPWQVRAEPMAQFRRHLQAALLVRDTLHELQSWNLETENVLDSPKLRRKITVDQCPLLKDQHLSINGTRIGLGAHLVLDRVKKYACTMVVNNEKKRRQVVCNEAFFLLVRETRETNLFEATCMHPLWNVEMRKVNTVAKTCSVAILWYPESKVPLRDGHSYCDPLTSFSVTEFDIIFETEEDIVEYTRRFNLARDQLTALCAGEIRSYFLA</sequence>
<dbReference type="GO" id="GO:1901096">
    <property type="term" value="P:regulation of autophagosome maturation"/>
    <property type="evidence" value="ECO:0007669"/>
    <property type="project" value="TreeGrafter"/>
</dbReference>
<evidence type="ECO:0000256" key="1">
    <source>
        <dbReference type="ARBA" id="ARBA00023006"/>
    </source>
</evidence>
<reference evidence="4" key="1">
    <citation type="submission" date="2019-12" db="EMBL/GenBank/DDBJ databases">
        <title>Genome sequence of Babesia ovis.</title>
        <authorList>
            <person name="Yamagishi J."/>
            <person name="Sevinc F."/>
            <person name="Xuan X."/>
        </authorList>
    </citation>
    <scope>NUCLEOTIDE SEQUENCE</scope>
    <source>
        <strain evidence="4">Selcuk</strain>
    </source>
</reference>
<evidence type="ECO:0000313" key="5">
    <source>
        <dbReference type="Proteomes" id="UP001057455"/>
    </source>
</evidence>
<organism evidence="4 5">
    <name type="scientific">Babesia ovis</name>
    <dbReference type="NCBI Taxonomy" id="5869"/>
    <lineage>
        <taxon>Eukaryota</taxon>
        <taxon>Sar</taxon>
        <taxon>Alveolata</taxon>
        <taxon>Apicomplexa</taxon>
        <taxon>Aconoidasida</taxon>
        <taxon>Piroplasmida</taxon>
        <taxon>Babesiidae</taxon>
        <taxon>Babesia</taxon>
    </lineage>
</organism>
<feature type="compositionally biased region" description="Polar residues" evidence="2">
    <location>
        <begin position="739"/>
        <end position="749"/>
    </location>
</feature>
<keyword evidence="5" id="KW-1185">Reference proteome</keyword>